<organism evidence="1 2">
    <name type="scientific">Dermacentor silvarum</name>
    <name type="common">Tick</name>
    <dbReference type="NCBI Taxonomy" id="543639"/>
    <lineage>
        <taxon>Eukaryota</taxon>
        <taxon>Metazoa</taxon>
        <taxon>Ecdysozoa</taxon>
        <taxon>Arthropoda</taxon>
        <taxon>Chelicerata</taxon>
        <taxon>Arachnida</taxon>
        <taxon>Acari</taxon>
        <taxon>Parasitiformes</taxon>
        <taxon>Ixodida</taxon>
        <taxon>Ixodoidea</taxon>
        <taxon>Ixodidae</taxon>
        <taxon>Rhipicephalinae</taxon>
        <taxon>Dermacentor</taxon>
    </lineage>
</organism>
<dbReference type="EMBL" id="CM023470">
    <property type="protein sequence ID" value="KAH7977808.1"/>
    <property type="molecule type" value="Genomic_DNA"/>
</dbReference>
<gene>
    <name evidence="1" type="ORF">HPB49_003683</name>
</gene>
<name>A0ACB8DTZ2_DERSI</name>
<accession>A0ACB8DTZ2</accession>
<dbReference type="Proteomes" id="UP000821865">
    <property type="component" value="Chromosome 1"/>
</dbReference>
<comment type="caution">
    <text evidence="1">The sequence shown here is derived from an EMBL/GenBank/DDBJ whole genome shotgun (WGS) entry which is preliminary data.</text>
</comment>
<evidence type="ECO:0000313" key="1">
    <source>
        <dbReference type="EMBL" id="KAH7977808.1"/>
    </source>
</evidence>
<protein>
    <submittedName>
        <fullName evidence="1">Uncharacterized protein</fullName>
    </submittedName>
</protein>
<proteinExistence type="predicted"/>
<keyword evidence="2" id="KW-1185">Reference proteome</keyword>
<evidence type="ECO:0000313" key="2">
    <source>
        <dbReference type="Proteomes" id="UP000821865"/>
    </source>
</evidence>
<reference evidence="1" key="1">
    <citation type="submission" date="2020-05" db="EMBL/GenBank/DDBJ databases">
        <title>Large-scale comparative analyses of tick genomes elucidate their genetic diversity and vector capacities.</title>
        <authorList>
            <person name="Jia N."/>
            <person name="Wang J."/>
            <person name="Shi W."/>
            <person name="Du L."/>
            <person name="Sun Y."/>
            <person name="Zhan W."/>
            <person name="Jiang J."/>
            <person name="Wang Q."/>
            <person name="Zhang B."/>
            <person name="Ji P."/>
            <person name="Sakyi L.B."/>
            <person name="Cui X."/>
            <person name="Yuan T."/>
            <person name="Jiang B."/>
            <person name="Yang W."/>
            <person name="Lam T.T.-Y."/>
            <person name="Chang Q."/>
            <person name="Ding S."/>
            <person name="Wang X."/>
            <person name="Zhu J."/>
            <person name="Ruan X."/>
            <person name="Zhao L."/>
            <person name="Wei J."/>
            <person name="Que T."/>
            <person name="Du C."/>
            <person name="Cheng J."/>
            <person name="Dai P."/>
            <person name="Han X."/>
            <person name="Huang E."/>
            <person name="Gao Y."/>
            <person name="Liu J."/>
            <person name="Shao H."/>
            <person name="Ye R."/>
            <person name="Li L."/>
            <person name="Wei W."/>
            <person name="Wang X."/>
            <person name="Wang C."/>
            <person name="Yang T."/>
            <person name="Huo Q."/>
            <person name="Li W."/>
            <person name="Guo W."/>
            <person name="Chen H."/>
            <person name="Zhou L."/>
            <person name="Ni X."/>
            <person name="Tian J."/>
            <person name="Zhou Y."/>
            <person name="Sheng Y."/>
            <person name="Liu T."/>
            <person name="Pan Y."/>
            <person name="Xia L."/>
            <person name="Li J."/>
            <person name="Zhao F."/>
            <person name="Cao W."/>
        </authorList>
    </citation>
    <scope>NUCLEOTIDE SEQUENCE</scope>
    <source>
        <strain evidence="1">Dsil-2018</strain>
    </source>
</reference>
<sequence length="493" mass="56698">MLLFDEILVRERKSVNSKTLTYTGLVDYGEGDEHCSELANHALVFMFCPFGDSYAQPIGVFASKGTTRATVLNQLVLQVIIMLENAGALVDGIVCDGAATNRKMWTHLGVSGKLDEAKNFFEHPVNEDRKVFAFSDVPHLFKCIRNRLLKQRLLKVNGQWVKWNLYTAVYKEDCKNAGGLKVCPKITEHHIYPSKMELMRVKLATQVFSRSMCSGIKFYADQKVLNLQEAPGTIAFTERMNNLFDSMNRRHPIEGVRHGSRDLTMIRDSIQWLGDWEWELQLGAIMKEMFLTPTTAEGLRVTMLSTLALTEYLLSKCDYKYVLTAKFNQDPLERFFGKARQAACDNDHPDIPTFLQLYRMLSVYSLLKPPRFGNCEVIEEKPALDLSEFRKIFQKADNDPSHLKQLKAKLDGLVESEDFSKNMDEYDVFWGTVDHVLQNFDLTFPCREHKNDAVAKILHYYVGMRMRQHCSSEARNRQKMAQEKKKLSRLAKD</sequence>